<dbReference type="CDD" id="cd09272">
    <property type="entry name" value="RNase_HI_RT_Ty1"/>
    <property type="match status" value="1"/>
</dbReference>
<dbReference type="EMBL" id="BKCJ010001996">
    <property type="protein sequence ID" value="GEU45523.1"/>
    <property type="molecule type" value="Genomic_DNA"/>
</dbReference>
<organism evidence="2">
    <name type="scientific">Tanacetum cinerariifolium</name>
    <name type="common">Dalmatian daisy</name>
    <name type="synonym">Chrysanthemum cinerariifolium</name>
    <dbReference type="NCBI Taxonomy" id="118510"/>
    <lineage>
        <taxon>Eukaryota</taxon>
        <taxon>Viridiplantae</taxon>
        <taxon>Streptophyta</taxon>
        <taxon>Embryophyta</taxon>
        <taxon>Tracheophyta</taxon>
        <taxon>Spermatophyta</taxon>
        <taxon>Magnoliopsida</taxon>
        <taxon>eudicotyledons</taxon>
        <taxon>Gunneridae</taxon>
        <taxon>Pentapetalae</taxon>
        <taxon>asterids</taxon>
        <taxon>campanulids</taxon>
        <taxon>Asterales</taxon>
        <taxon>Asteraceae</taxon>
        <taxon>Asteroideae</taxon>
        <taxon>Anthemideae</taxon>
        <taxon>Anthemidinae</taxon>
        <taxon>Tanacetum</taxon>
    </lineage>
</organism>
<accession>A0A6L2K7Z6</accession>
<dbReference type="PANTHER" id="PTHR11439">
    <property type="entry name" value="GAG-POL-RELATED RETROTRANSPOSON"/>
    <property type="match status" value="1"/>
</dbReference>
<dbReference type="AlphaFoldDB" id="A0A6L2K7Z6"/>
<evidence type="ECO:0000313" key="2">
    <source>
        <dbReference type="EMBL" id="GEU45523.1"/>
    </source>
</evidence>
<feature type="domain" description="Reverse transcriptase Ty1/copia-type" evidence="1">
    <location>
        <begin position="372"/>
        <end position="500"/>
    </location>
</feature>
<dbReference type="PANTHER" id="PTHR11439:SF509">
    <property type="entry name" value="RNA-DIRECTED DNA POLYMERASE"/>
    <property type="match status" value="1"/>
</dbReference>
<comment type="caution">
    <text evidence="2">The sequence shown here is derived from an EMBL/GenBank/DDBJ whole genome shotgun (WGS) entry which is preliminary data.</text>
</comment>
<protein>
    <submittedName>
        <fullName evidence="2">Copia protein</fullName>
    </submittedName>
</protein>
<proteinExistence type="predicted"/>
<dbReference type="Pfam" id="PF07727">
    <property type="entry name" value="RVT_2"/>
    <property type="match status" value="1"/>
</dbReference>
<reference evidence="2" key="1">
    <citation type="journal article" date="2019" name="Sci. Rep.">
        <title>Draft genome of Tanacetum cinerariifolium, the natural source of mosquito coil.</title>
        <authorList>
            <person name="Yamashiro T."/>
            <person name="Shiraishi A."/>
            <person name="Satake H."/>
            <person name="Nakayama K."/>
        </authorList>
    </citation>
    <scope>NUCLEOTIDE SEQUENCE</scope>
</reference>
<evidence type="ECO:0000259" key="1">
    <source>
        <dbReference type="Pfam" id="PF07727"/>
    </source>
</evidence>
<name>A0A6L2K7Z6_TANCI</name>
<gene>
    <name evidence="2" type="ORF">Tci_017501</name>
</gene>
<dbReference type="InterPro" id="IPR013103">
    <property type="entry name" value="RVT_2"/>
</dbReference>
<sequence>MLEKDMYNSWKSSMELYMMNIQHGRMILESIENGPLIWPSIKKNGVTRPKKYSELSATEAIQADCDESECKLYNEFDKFAYKKGETLRDFYLRFSLLLNDMNIYYMKLEQFQVNRKFLNTLAPKRSKFMTDVKLVQDFHTTNIDQLYAYLGQHEFHTNESQQCSNNESSTPFSITYPSNDYQSSVHHNIYSSSSSIPLLEYAPSVNQQPEFFQPESGLVVSVFQKGDDPIEAINHKMSFLTAVVTSRYPTTNNQLQKSSNPRQQTTVNDGRITLQPDDSWVKDKVLLVQAQANGQILHEEELAFLADPRIVEGQATHTVITHNAAYQADNLDAYDSDCNELHTTKVALMANLSHYGSFNTPKLTCSGTNYLEKARLVARGYRQEEGIDFEESFDLVARLEAIRNFLAYAAHMNMVVYQMDIKTAFINGNLREEVYVSQPDGFVDRDNPNYVYKLKKALYGLKQAPRDWYDMLSSFLISQDFSKGLVDPTLFIRRDGKELLLKYGFDSCDPVDTPMVEKSKLDEDKEGKVVDPSHYRAFADVDHAGCQDTRRSTSCSMQFPGDRLISWSSKRQKSDAISSTVIEYIVISGYYAQILWMRSQHIDYGLRFNKILMYCDNKSAISLCCNNVQHSRSKHIDIRYHFIKEHVENGVIKLYFVNSKYRLADILTKALGRERIKFLINKLECKVLR</sequence>